<dbReference type="Pfam" id="PF01590">
    <property type="entry name" value="GAF"/>
    <property type="match status" value="1"/>
</dbReference>
<evidence type="ECO:0000313" key="2">
    <source>
        <dbReference type="EMBL" id="MBL4928516.1"/>
    </source>
</evidence>
<dbReference type="EMBL" id="JAESVP010000004">
    <property type="protein sequence ID" value="MBL4928516.1"/>
    <property type="molecule type" value="Genomic_DNA"/>
</dbReference>
<dbReference type="PANTHER" id="PTHR43102:SF2">
    <property type="entry name" value="GAF DOMAIN-CONTAINING PROTEIN"/>
    <property type="match status" value="1"/>
</dbReference>
<name>A0A8J7SVC8_9RHOB</name>
<dbReference type="AlphaFoldDB" id="A0A8J7SVC8"/>
<feature type="domain" description="GAF" evidence="1">
    <location>
        <begin position="30"/>
        <end position="153"/>
    </location>
</feature>
<dbReference type="RefSeq" id="WP_202660409.1">
    <property type="nucleotide sequence ID" value="NZ_JAESVP010000004.1"/>
</dbReference>
<reference evidence="2" key="1">
    <citation type="submission" date="2021-01" db="EMBL/GenBank/DDBJ databases">
        <title>Genome seq and assembly of Tabrizicola sp. KVB23.</title>
        <authorList>
            <person name="Chhetri G."/>
        </authorList>
    </citation>
    <scope>NUCLEOTIDE SEQUENCE</scope>
    <source>
        <strain evidence="2">KVB23</strain>
    </source>
</reference>
<comment type="caution">
    <text evidence="2">The sequence shown here is derived from an EMBL/GenBank/DDBJ whole genome shotgun (WGS) entry which is preliminary data.</text>
</comment>
<sequence>MEYPVGENEARRLRVLRDSRILALANSPELDQLCQEARARFDVPIALISLLEEDVQHIFARQGLEATSTPRGQAFCNYTILASSTFVVSNASDDARFRDHPMVTGSPNIRFYAGAPLIYLEAIHLGAFCLIDHKPREFSLGQRAELESFADRAVSEFISLAGGIAITLDNNPSDSR</sequence>
<dbReference type="Proteomes" id="UP000619033">
    <property type="component" value="Unassembled WGS sequence"/>
</dbReference>
<organism evidence="2 3">
    <name type="scientific">Fuscibacter oryzae</name>
    <dbReference type="NCBI Taxonomy" id="2803939"/>
    <lineage>
        <taxon>Bacteria</taxon>
        <taxon>Pseudomonadati</taxon>
        <taxon>Pseudomonadota</taxon>
        <taxon>Alphaproteobacteria</taxon>
        <taxon>Rhodobacterales</taxon>
        <taxon>Paracoccaceae</taxon>
        <taxon>Fuscibacter</taxon>
    </lineage>
</organism>
<dbReference type="InterPro" id="IPR029016">
    <property type="entry name" value="GAF-like_dom_sf"/>
</dbReference>
<dbReference type="InterPro" id="IPR003018">
    <property type="entry name" value="GAF"/>
</dbReference>
<dbReference type="Gene3D" id="3.30.450.40">
    <property type="match status" value="1"/>
</dbReference>
<gene>
    <name evidence="2" type="ORF">JI744_10410</name>
</gene>
<proteinExistence type="predicted"/>
<keyword evidence="3" id="KW-1185">Reference proteome</keyword>
<protein>
    <submittedName>
        <fullName evidence="2">GAF domain-containing protein</fullName>
    </submittedName>
</protein>
<accession>A0A8J7SVC8</accession>
<evidence type="ECO:0000259" key="1">
    <source>
        <dbReference type="Pfam" id="PF01590"/>
    </source>
</evidence>
<evidence type="ECO:0000313" key="3">
    <source>
        <dbReference type="Proteomes" id="UP000619033"/>
    </source>
</evidence>
<dbReference type="PANTHER" id="PTHR43102">
    <property type="entry name" value="SLR1143 PROTEIN"/>
    <property type="match status" value="1"/>
</dbReference>
<dbReference type="SUPFAM" id="SSF55781">
    <property type="entry name" value="GAF domain-like"/>
    <property type="match status" value="1"/>
</dbReference>